<dbReference type="InterPro" id="IPR005352">
    <property type="entry name" value="Erg28"/>
</dbReference>
<keyword evidence="6" id="KW-0752">Steroid biosynthesis</keyword>
<evidence type="ECO:0000256" key="12">
    <source>
        <dbReference type="ARBA" id="ARBA00023221"/>
    </source>
</evidence>
<comment type="subcellular location">
    <subcellularLocation>
        <location evidence="1">Endoplasmic reticulum membrane</location>
        <topology evidence="1">Multi-pass membrane protein</topology>
    </subcellularLocation>
</comment>
<evidence type="ECO:0000256" key="11">
    <source>
        <dbReference type="ARBA" id="ARBA00023166"/>
    </source>
</evidence>
<dbReference type="PANTHER" id="PTHR15451">
    <property type="entry name" value="ERGOSTEROL BIOSYNTHETIC PROTEIN 28-RELATED"/>
    <property type="match status" value="1"/>
</dbReference>
<sequence>MLETVVRVWVGIVGLTALVTSLQCFVDSSFLAERIYTLEKDAVTPALGRLFGTWTCLAGVVRAMCALNINSKPLYIATLFSFVLALAYFAAEFLIFKTAALTVGVISPLIVAGGSTVLMLIAYPGIFNKQDMSAESTKPQSKKH</sequence>
<accession>A0A914B8R5</accession>
<dbReference type="RefSeq" id="XP_038072578.1">
    <property type="nucleotide sequence ID" value="XM_038216650.1"/>
</dbReference>
<comment type="similarity">
    <text evidence="2">Belongs to the ERG28 family.</text>
</comment>
<dbReference type="PANTHER" id="PTHR15451:SF19">
    <property type="entry name" value="ERGOSTEROL BIOSYNTHETIC PROTEIN 28 HOMOLOG"/>
    <property type="match status" value="1"/>
</dbReference>
<keyword evidence="3" id="KW-0444">Lipid biosynthesis</keyword>
<dbReference type="GeneID" id="119741044"/>
<keyword evidence="15" id="KW-1185">Reference proteome</keyword>
<proteinExistence type="inferred from homology"/>
<organism evidence="14 15">
    <name type="scientific">Patiria miniata</name>
    <name type="common">Bat star</name>
    <name type="synonym">Asterina miniata</name>
    <dbReference type="NCBI Taxonomy" id="46514"/>
    <lineage>
        <taxon>Eukaryota</taxon>
        <taxon>Metazoa</taxon>
        <taxon>Echinodermata</taxon>
        <taxon>Eleutherozoa</taxon>
        <taxon>Asterozoa</taxon>
        <taxon>Asteroidea</taxon>
        <taxon>Valvatacea</taxon>
        <taxon>Valvatida</taxon>
        <taxon>Asterinidae</taxon>
        <taxon>Patiria</taxon>
    </lineage>
</organism>
<evidence type="ECO:0008006" key="16">
    <source>
        <dbReference type="Google" id="ProtNLM"/>
    </source>
</evidence>
<dbReference type="CTD" id="11161"/>
<keyword evidence="9" id="KW-0443">Lipid metabolism</keyword>
<evidence type="ECO:0000256" key="10">
    <source>
        <dbReference type="ARBA" id="ARBA00023136"/>
    </source>
</evidence>
<feature type="transmembrane region" description="Helical" evidence="13">
    <location>
        <begin position="47"/>
        <end position="69"/>
    </location>
</feature>
<evidence type="ECO:0000256" key="1">
    <source>
        <dbReference type="ARBA" id="ARBA00004477"/>
    </source>
</evidence>
<evidence type="ECO:0000256" key="5">
    <source>
        <dbReference type="ARBA" id="ARBA00022824"/>
    </source>
</evidence>
<dbReference type="Pfam" id="PF03694">
    <property type="entry name" value="Erg28"/>
    <property type="match status" value="1"/>
</dbReference>
<dbReference type="EnsemblMetazoa" id="XM_038216650.1">
    <property type="protein sequence ID" value="XP_038072578.1"/>
    <property type="gene ID" value="LOC119741044"/>
</dbReference>
<reference evidence="14" key="1">
    <citation type="submission" date="2022-11" db="UniProtKB">
        <authorList>
            <consortium name="EnsemblMetazoa"/>
        </authorList>
    </citation>
    <scope>IDENTIFICATION</scope>
</reference>
<dbReference type="AlphaFoldDB" id="A0A914B8R5"/>
<keyword evidence="8" id="KW-0756">Sterol biosynthesis</keyword>
<evidence type="ECO:0000313" key="14">
    <source>
        <dbReference type="EnsemblMetazoa" id="XP_038072578.1"/>
    </source>
</evidence>
<evidence type="ECO:0000313" key="15">
    <source>
        <dbReference type="Proteomes" id="UP000887568"/>
    </source>
</evidence>
<dbReference type="OrthoDB" id="6485510at2759"/>
<dbReference type="GO" id="GO:0016126">
    <property type="term" value="P:sterol biosynthetic process"/>
    <property type="evidence" value="ECO:0007669"/>
    <property type="project" value="UniProtKB-KW"/>
</dbReference>
<keyword evidence="11" id="KW-1207">Sterol metabolism</keyword>
<evidence type="ECO:0000256" key="3">
    <source>
        <dbReference type="ARBA" id="ARBA00022516"/>
    </source>
</evidence>
<dbReference type="GO" id="GO:0005789">
    <property type="term" value="C:endoplasmic reticulum membrane"/>
    <property type="evidence" value="ECO:0007669"/>
    <property type="project" value="UniProtKB-SubCell"/>
</dbReference>
<evidence type="ECO:0000256" key="4">
    <source>
        <dbReference type="ARBA" id="ARBA00022692"/>
    </source>
</evidence>
<dbReference type="Proteomes" id="UP000887568">
    <property type="component" value="Unplaced"/>
</dbReference>
<protein>
    <recommendedName>
        <fullName evidence="16">Ergosterol biosynthetic protein 28</fullName>
    </recommendedName>
</protein>
<evidence type="ECO:0000256" key="7">
    <source>
        <dbReference type="ARBA" id="ARBA00022989"/>
    </source>
</evidence>
<evidence type="ECO:0000256" key="8">
    <source>
        <dbReference type="ARBA" id="ARBA00023011"/>
    </source>
</evidence>
<keyword evidence="7 13" id="KW-1133">Transmembrane helix</keyword>
<evidence type="ECO:0000256" key="2">
    <source>
        <dbReference type="ARBA" id="ARBA00005377"/>
    </source>
</evidence>
<feature type="transmembrane region" description="Helical" evidence="13">
    <location>
        <begin position="75"/>
        <end position="96"/>
    </location>
</feature>
<name>A0A914B8R5_PATMI</name>
<dbReference type="GO" id="GO:0030674">
    <property type="term" value="F:protein-macromolecule adaptor activity"/>
    <property type="evidence" value="ECO:0007669"/>
    <property type="project" value="TreeGrafter"/>
</dbReference>
<evidence type="ECO:0000256" key="9">
    <source>
        <dbReference type="ARBA" id="ARBA00023098"/>
    </source>
</evidence>
<dbReference type="OMA" id="NIAIWTY"/>
<keyword evidence="4 13" id="KW-0812">Transmembrane</keyword>
<keyword evidence="12" id="KW-0753">Steroid metabolism</keyword>
<feature type="transmembrane region" description="Helical" evidence="13">
    <location>
        <begin position="6"/>
        <end position="26"/>
    </location>
</feature>
<evidence type="ECO:0000256" key="6">
    <source>
        <dbReference type="ARBA" id="ARBA00022955"/>
    </source>
</evidence>
<feature type="transmembrane region" description="Helical" evidence="13">
    <location>
        <begin position="103"/>
        <end position="126"/>
    </location>
</feature>
<keyword evidence="5" id="KW-0256">Endoplasmic reticulum</keyword>
<keyword evidence="10 13" id="KW-0472">Membrane</keyword>
<evidence type="ECO:0000256" key="13">
    <source>
        <dbReference type="SAM" id="Phobius"/>
    </source>
</evidence>